<organism evidence="1 2">
    <name type="scientific">Thermogutta terrifontis</name>
    <dbReference type="NCBI Taxonomy" id="1331910"/>
    <lineage>
        <taxon>Bacteria</taxon>
        <taxon>Pseudomonadati</taxon>
        <taxon>Planctomycetota</taxon>
        <taxon>Planctomycetia</taxon>
        <taxon>Pirellulales</taxon>
        <taxon>Thermoguttaceae</taxon>
        <taxon>Thermogutta</taxon>
    </lineage>
</organism>
<dbReference type="Proteomes" id="UP000215086">
    <property type="component" value="Chromosome"/>
</dbReference>
<proteinExistence type="predicted"/>
<evidence type="ECO:0000313" key="2">
    <source>
        <dbReference type="Proteomes" id="UP000215086"/>
    </source>
</evidence>
<dbReference type="EMBL" id="CP018477">
    <property type="protein sequence ID" value="ASV73785.1"/>
    <property type="molecule type" value="Genomic_DNA"/>
</dbReference>
<name>A0A286RCU4_9BACT</name>
<reference evidence="1 2" key="1">
    <citation type="journal article" name="Front. Microbiol.">
        <title>Sugar Metabolism of the First Thermophilic Planctomycete Thermogutta terrifontis: Comparative Genomic and Transcriptomic Approaches.</title>
        <authorList>
            <person name="Elcheninov A.G."/>
            <person name="Menzel P."/>
            <person name="Gudbergsdottir S.R."/>
            <person name="Slesarev A.I."/>
            <person name="Kadnikov V.V."/>
            <person name="Krogh A."/>
            <person name="Bonch-Osmolovskaya E.A."/>
            <person name="Peng X."/>
            <person name="Kublanov I.V."/>
        </authorList>
    </citation>
    <scope>NUCLEOTIDE SEQUENCE [LARGE SCALE GENOMIC DNA]</scope>
    <source>
        <strain evidence="1 2">R1</strain>
    </source>
</reference>
<protein>
    <submittedName>
        <fullName evidence="1">Uncharacterized protein</fullName>
    </submittedName>
</protein>
<dbReference type="AlphaFoldDB" id="A0A286RCU4"/>
<dbReference type="KEGG" id="ttf:THTE_1183"/>
<keyword evidence="2" id="KW-1185">Reference proteome</keyword>
<sequence length="99" mass="10597">MNTPPGLYAMPCQRNSKLFAGRQVSAICEFTPSLQILPVSGSAMSQVAPMIVTLRGEPPSQTHRHFSSANRNANTTRACVGAEFGSKEPPCQGQFPTFG</sequence>
<evidence type="ECO:0000313" key="1">
    <source>
        <dbReference type="EMBL" id="ASV73785.1"/>
    </source>
</evidence>
<accession>A0A286RCU4</accession>
<gene>
    <name evidence="1" type="ORF">THTE_1183</name>
</gene>